<feature type="compositionally biased region" description="Polar residues" evidence="1">
    <location>
        <begin position="240"/>
        <end position="249"/>
    </location>
</feature>
<name>A0ABD3PKF6_9STRA</name>
<comment type="caution">
    <text evidence="2">The sequence shown here is derived from an EMBL/GenBank/DDBJ whole genome shotgun (WGS) entry which is preliminary data.</text>
</comment>
<feature type="compositionally biased region" description="Acidic residues" evidence="1">
    <location>
        <begin position="183"/>
        <end position="194"/>
    </location>
</feature>
<feature type="region of interest" description="Disordered" evidence="1">
    <location>
        <begin position="179"/>
        <end position="285"/>
    </location>
</feature>
<proteinExistence type="predicted"/>
<reference evidence="2 3" key="1">
    <citation type="journal article" date="2020" name="G3 (Bethesda)">
        <title>Improved Reference Genome for Cyclotella cryptica CCMP332, a Model for Cell Wall Morphogenesis, Salinity Adaptation, and Lipid Production in Diatoms (Bacillariophyta).</title>
        <authorList>
            <person name="Roberts W.R."/>
            <person name="Downey K.M."/>
            <person name="Ruck E.C."/>
            <person name="Traller J.C."/>
            <person name="Alverson A.J."/>
        </authorList>
    </citation>
    <scope>NUCLEOTIDE SEQUENCE [LARGE SCALE GENOMIC DNA]</scope>
    <source>
        <strain evidence="2 3">CCMP332</strain>
    </source>
</reference>
<keyword evidence="3" id="KW-1185">Reference proteome</keyword>
<evidence type="ECO:0000313" key="3">
    <source>
        <dbReference type="Proteomes" id="UP001516023"/>
    </source>
</evidence>
<accession>A0ABD3PKF6</accession>
<gene>
    <name evidence="2" type="ORF">HJC23_006541</name>
</gene>
<evidence type="ECO:0000256" key="1">
    <source>
        <dbReference type="SAM" id="MobiDB-lite"/>
    </source>
</evidence>
<dbReference type="Proteomes" id="UP001516023">
    <property type="component" value="Unassembled WGS sequence"/>
</dbReference>
<sequence>MKECPWTNSLIEQKNHRCSSAVKQTMATRFKDSNSVSLPLLQDESRGIMYSCRMQYLRSREGGNRNARRRGSMDIQGVGCDEDRPQFSCLDERVHGPCSSEILLPPNELMTRTKAFRFAYWKYHREPTMRAIKKLEFGQDERNERLRKKRKEILTRMEATLKAKRESELRRRAERVMNHTLESMEEDSADESDSDSVNQKNNSEPLGRRTFPYLAQDDESRGGSITSPISSRRKTRPSILGSSTKPSRSTRPDEPNDAILPPLGGRRVSVNKRGNDSRGKENTEDSAFSFFSDWGKRDKQTIRW</sequence>
<dbReference type="EMBL" id="JABMIG020000155">
    <property type="protein sequence ID" value="KAL3788503.1"/>
    <property type="molecule type" value="Genomic_DNA"/>
</dbReference>
<feature type="compositionally biased region" description="Basic and acidic residues" evidence="1">
    <location>
        <begin position="273"/>
        <end position="283"/>
    </location>
</feature>
<evidence type="ECO:0000313" key="2">
    <source>
        <dbReference type="EMBL" id="KAL3788503.1"/>
    </source>
</evidence>
<dbReference type="AlphaFoldDB" id="A0ABD3PKF6"/>
<protein>
    <submittedName>
        <fullName evidence="2">Uncharacterized protein</fullName>
    </submittedName>
</protein>
<organism evidence="2 3">
    <name type="scientific">Cyclotella cryptica</name>
    <dbReference type="NCBI Taxonomy" id="29204"/>
    <lineage>
        <taxon>Eukaryota</taxon>
        <taxon>Sar</taxon>
        <taxon>Stramenopiles</taxon>
        <taxon>Ochrophyta</taxon>
        <taxon>Bacillariophyta</taxon>
        <taxon>Coscinodiscophyceae</taxon>
        <taxon>Thalassiosirophycidae</taxon>
        <taxon>Stephanodiscales</taxon>
        <taxon>Stephanodiscaceae</taxon>
        <taxon>Cyclotella</taxon>
    </lineage>
</organism>